<dbReference type="EMBL" id="PTQR01000129">
    <property type="protein sequence ID" value="TKX18308.1"/>
    <property type="molecule type" value="Genomic_DNA"/>
</dbReference>
<comment type="catalytic activity">
    <reaction evidence="1 10">
        <text>ATP-dependent breakage, passage and rejoining of double-stranded DNA.</text>
        <dbReference type="EC" id="5.6.2.2"/>
    </reaction>
</comment>
<keyword evidence="7 10" id="KW-0799">Topoisomerase</keyword>
<evidence type="ECO:0000256" key="8">
    <source>
        <dbReference type="ARBA" id="ARBA00023125"/>
    </source>
</evidence>
<feature type="domain" description="Topoisomerase 6 subunit A/Spo11 TOPRIM" evidence="12">
    <location>
        <begin position="272"/>
        <end position="440"/>
    </location>
</feature>
<evidence type="ECO:0000313" key="13">
    <source>
        <dbReference type="EMBL" id="TKX18308.1"/>
    </source>
</evidence>
<dbReference type="Proteomes" id="UP000308133">
    <property type="component" value="Unassembled WGS sequence"/>
</dbReference>
<keyword evidence="6" id="KW-0460">Magnesium</keyword>
<dbReference type="GO" id="GO:0003918">
    <property type="term" value="F:DNA topoisomerase type II (double strand cut, ATP-hydrolyzing) activity"/>
    <property type="evidence" value="ECO:0007669"/>
    <property type="project" value="UniProtKB-UniRule"/>
</dbReference>
<evidence type="ECO:0000256" key="9">
    <source>
        <dbReference type="ARBA" id="ARBA00023235"/>
    </source>
</evidence>
<dbReference type="AlphaFoldDB" id="A0A4U7AK48"/>
<keyword evidence="9 10" id="KW-0413">Isomerase</keyword>
<gene>
    <name evidence="13" type="ORF">C1H76_9576</name>
</gene>
<dbReference type="GO" id="GO:0042138">
    <property type="term" value="P:meiotic DNA double-strand break formation"/>
    <property type="evidence" value="ECO:0007669"/>
    <property type="project" value="TreeGrafter"/>
</dbReference>
<dbReference type="PROSITE" id="PS52041">
    <property type="entry name" value="TOPO_IIB"/>
    <property type="match status" value="1"/>
</dbReference>
<feature type="active site" description="O-(5'-phospho-DNA)-tyrosine intermediate" evidence="10">
    <location>
        <position position="193"/>
    </location>
</feature>
<evidence type="ECO:0000256" key="2">
    <source>
        <dbReference type="ARBA" id="ARBA00001946"/>
    </source>
</evidence>
<dbReference type="Gene3D" id="1.10.10.10">
    <property type="entry name" value="Winged helix-like DNA-binding domain superfamily/Winged helix DNA-binding domain"/>
    <property type="match status" value="1"/>
</dbReference>
<proteinExistence type="inferred from homology"/>
<dbReference type="InterPro" id="IPR013049">
    <property type="entry name" value="Spo11/TopoVI_A_N"/>
</dbReference>
<dbReference type="EC" id="5.6.2.2" evidence="4"/>
<dbReference type="CDD" id="cd00223">
    <property type="entry name" value="TOPRIM_TopoIIB_SPO"/>
    <property type="match status" value="1"/>
</dbReference>
<protein>
    <recommendedName>
        <fullName evidence="4">DNA topoisomerase (ATP-hydrolyzing)</fullName>
        <ecNumber evidence="4">5.6.2.2</ecNumber>
    </recommendedName>
</protein>
<comment type="caution">
    <text evidence="13">The sequence shown here is derived from an EMBL/GenBank/DDBJ whole genome shotgun (WGS) entry which is preliminary data.</text>
</comment>
<dbReference type="SUPFAM" id="SSF56726">
    <property type="entry name" value="DNA topoisomerase IV, alpha subunit"/>
    <property type="match status" value="1"/>
</dbReference>
<evidence type="ECO:0000256" key="6">
    <source>
        <dbReference type="ARBA" id="ARBA00022842"/>
    </source>
</evidence>
<dbReference type="InterPro" id="IPR036078">
    <property type="entry name" value="Spo11/TopoVI_A_sf"/>
</dbReference>
<dbReference type="Pfam" id="PF21180">
    <property type="entry name" value="TOP6A-Spo11_Toprim"/>
    <property type="match status" value="1"/>
</dbReference>
<keyword evidence="8 10" id="KW-0238">DNA-binding</keyword>
<dbReference type="PANTHER" id="PTHR10848">
    <property type="entry name" value="MEIOTIC RECOMBINATION PROTEIN SPO11"/>
    <property type="match status" value="1"/>
</dbReference>
<dbReference type="GO" id="GO:0007131">
    <property type="term" value="P:reciprocal meiotic recombination"/>
    <property type="evidence" value="ECO:0007669"/>
    <property type="project" value="TreeGrafter"/>
</dbReference>
<accession>A0A4U7AK48</accession>
<keyword evidence="5" id="KW-0479">Metal-binding</keyword>
<dbReference type="InterPro" id="IPR036388">
    <property type="entry name" value="WH-like_DNA-bd_sf"/>
</dbReference>
<comment type="similarity">
    <text evidence="3 10">Belongs to the TOP6A family.</text>
</comment>
<evidence type="ECO:0000313" key="14">
    <source>
        <dbReference type="Proteomes" id="UP000308133"/>
    </source>
</evidence>
<comment type="cofactor">
    <cofactor evidence="2">
        <name>Mg(2+)</name>
        <dbReference type="ChEBI" id="CHEBI:18420"/>
    </cofactor>
</comment>
<evidence type="ECO:0000256" key="7">
    <source>
        <dbReference type="ARBA" id="ARBA00023029"/>
    </source>
</evidence>
<dbReference type="GO" id="GO:0005524">
    <property type="term" value="F:ATP binding"/>
    <property type="evidence" value="ECO:0007669"/>
    <property type="project" value="InterPro"/>
</dbReference>
<dbReference type="GO" id="GO:0000706">
    <property type="term" value="P:meiotic DNA double-strand break processing"/>
    <property type="evidence" value="ECO:0007669"/>
    <property type="project" value="TreeGrafter"/>
</dbReference>
<dbReference type="Gene3D" id="3.40.1360.10">
    <property type="match status" value="1"/>
</dbReference>
<dbReference type="GO" id="GO:0046872">
    <property type="term" value="F:metal ion binding"/>
    <property type="evidence" value="ECO:0007669"/>
    <property type="project" value="UniProtKB-KW"/>
</dbReference>
<evidence type="ECO:0000256" key="5">
    <source>
        <dbReference type="ARBA" id="ARBA00022723"/>
    </source>
</evidence>
<reference evidence="13 14" key="1">
    <citation type="submission" date="2018-02" db="EMBL/GenBank/DDBJ databases">
        <title>Draft genome sequences of Elsinoe sp., causing black scab on jojoba.</title>
        <authorList>
            <person name="Stodart B."/>
            <person name="Jeffress S."/>
            <person name="Ash G."/>
            <person name="Arun Chinnappa K."/>
        </authorList>
    </citation>
    <scope>NUCLEOTIDE SEQUENCE [LARGE SCALE GENOMIC DNA]</scope>
    <source>
        <strain evidence="13 14">Hillstone_2</strain>
    </source>
</reference>
<dbReference type="Pfam" id="PF04406">
    <property type="entry name" value="TP6A_N"/>
    <property type="match status" value="1"/>
</dbReference>
<dbReference type="PRINTS" id="PR01550">
    <property type="entry name" value="TOP6AFAMILY"/>
</dbReference>
<dbReference type="InterPro" id="IPR002815">
    <property type="entry name" value="Spo11/TopoVI_A"/>
</dbReference>
<dbReference type="InterPro" id="IPR034136">
    <property type="entry name" value="TOPRIM_Topo6A/Spo11"/>
</dbReference>
<evidence type="ECO:0000256" key="3">
    <source>
        <dbReference type="ARBA" id="ARBA00006559"/>
    </source>
</evidence>
<evidence type="ECO:0000256" key="1">
    <source>
        <dbReference type="ARBA" id="ARBA00000185"/>
    </source>
</evidence>
<name>A0A4U7AK48_9PEZI</name>
<evidence type="ECO:0000256" key="4">
    <source>
        <dbReference type="ARBA" id="ARBA00012895"/>
    </source>
</evidence>
<organism evidence="13 14">
    <name type="scientific">Elsinoe australis</name>
    <dbReference type="NCBI Taxonomy" id="40998"/>
    <lineage>
        <taxon>Eukaryota</taxon>
        <taxon>Fungi</taxon>
        <taxon>Dikarya</taxon>
        <taxon>Ascomycota</taxon>
        <taxon>Pezizomycotina</taxon>
        <taxon>Dothideomycetes</taxon>
        <taxon>Dothideomycetidae</taxon>
        <taxon>Myriangiales</taxon>
        <taxon>Elsinoaceae</taxon>
        <taxon>Elsinoe</taxon>
    </lineage>
</organism>
<sequence length="469" mass="51527">MSLFNDDPMQPDSVMALEDLLDSSSGFGDHADDLLLDIDSDLPHFDENLFDVHDNPEVRENLLQSDEVGINGIDLAQGSHRRRAFQPHSPRPPLSPSSSLLTKELVKQRIDGIMASLNHQIQCGKPQLNFSLRPLSHSESEDSSIEGPGYRIFSFPGSTPEESWRFSVTLKILDLVREALRTAAAVSKRDVFYHDPALFATQATIDRHVDMIASAFGVTRADLNVTAAAKGLIAGALTLHHQNGALTEITSEAELMLSPEELFAVSLETAEFILVVEKEATFRSILSSNTWQHVRKGAIVMTAKGYPDLVSRQLLHAIATPTPFNQFHDPAVYLLTDFDPDGVAIANTYKYGSAKLAHEGASSQTAKAHRIGLTRHHITDDGASKVEHALLSLTGRDRRKAKVMLRHMLDSDKDGVEDDIADLHAMLMLNVKAELQLLDERPDGLERFLSSIVSMHDGSTALHGGRNDG</sequence>
<evidence type="ECO:0000259" key="12">
    <source>
        <dbReference type="Pfam" id="PF21180"/>
    </source>
</evidence>
<dbReference type="GO" id="GO:0000228">
    <property type="term" value="C:nuclear chromosome"/>
    <property type="evidence" value="ECO:0007669"/>
    <property type="project" value="TreeGrafter"/>
</dbReference>
<dbReference type="GO" id="GO:0003677">
    <property type="term" value="F:DNA binding"/>
    <property type="evidence" value="ECO:0007669"/>
    <property type="project" value="UniProtKB-UniRule"/>
</dbReference>
<evidence type="ECO:0000256" key="10">
    <source>
        <dbReference type="PROSITE-ProRule" id="PRU01385"/>
    </source>
</evidence>
<feature type="domain" description="Spo11/DNA topoisomerase VI subunit A N-terminal" evidence="11">
    <location>
        <begin position="164"/>
        <end position="225"/>
    </location>
</feature>
<dbReference type="PANTHER" id="PTHR10848:SF0">
    <property type="entry name" value="MEIOTIC RECOMBINATION PROTEIN SPO11"/>
    <property type="match status" value="1"/>
</dbReference>
<evidence type="ECO:0000259" key="11">
    <source>
        <dbReference type="Pfam" id="PF04406"/>
    </source>
</evidence>